<dbReference type="InterPro" id="IPR011701">
    <property type="entry name" value="MFS"/>
</dbReference>
<evidence type="ECO:0000256" key="4">
    <source>
        <dbReference type="ARBA" id="ARBA00023136"/>
    </source>
</evidence>
<feature type="transmembrane region" description="Helical" evidence="5">
    <location>
        <begin position="107"/>
        <end position="129"/>
    </location>
</feature>
<comment type="subcellular location">
    <subcellularLocation>
        <location evidence="1">Cell membrane</location>
        <topology evidence="1">Multi-pass membrane protein</topology>
    </subcellularLocation>
</comment>
<dbReference type="InterPro" id="IPR020846">
    <property type="entry name" value="MFS_dom"/>
</dbReference>
<name>A0A0K1JEX3_9MICO</name>
<reference evidence="7 8" key="1">
    <citation type="submission" date="2015-03" db="EMBL/GenBank/DDBJ databases">
        <title>Luteipulveratus halotolerans sp. nov., a novel actinobacterium (Dermacoccaceae) from Sarawak, Malaysia.</title>
        <authorList>
            <person name="Juboi H."/>
            <person name="Basik A."/>
            <person name="Shamsul S.S."/>
            <person name="Arnold P."/>
            <person name="Schmitt E.K."/>
            <person name="Sanglier J.-J."/>
            <person name="Yeo T."/>
        </authorList>
    </citation>
    <scope>NUCLEOTIDE SEQUENCE [LARGE SCALE GENOMIC DNA]</scope>
    <source>
        <strain evidence="7 8">MN07-A0370</strain>
    </source>
</reference>
<feature type="transmembrane region" description="Helical" evidence="5">
    <location>
        <begin position="17"/>
        <end position="37"/>
    </location>
</feature>
<keyword evidence="2 5" id="KW-0812">Transmembrane</keyword>
<feature type="transmembrane region" description="Helical" evidence="5">
    <location>
        <begin position="141"/>
        <end position="165"/>
    </location>
</feature>
<dbReference type="GO" id="GO:0022857">
    <property type="term" value="F:transmembrane transporter activity"/>
    <property type="evidence" value="ECO:0007669"/>
    <property type="project" value="InterPro"/>
</dbReference>
<feature type="transmembrane region" description="Helical" evidence="5">
    <location>
        <begin position="307"/>
        <end position="329"/>
    </location>
</feature>
<dbReference type="KEGG" id="lmoi:VV02_04205"/>
<dbReference type="PANTHER" id="PTHR10924:SF6">
    <property type="entry name" value="SOLUTE CARRIER FAMILY 49 MEMBER A3"/>
    <property type="match status" value="1"/>
</dbReference>
<accession>A0A0K1JEX3</accession>
<dbReference type="InterPro" id="IPR036259">
    <property type="entry name" value="MFS_trans_sf"/>
</dbReference>
<protein>
    <recommendedName>
        <fullName evidence="6">Major facilitator superfamily (MFS) profile domain-containing protein</fullName>
    </recommendedName>
</protein>
<dbReference type="GO" id="GO:0005886">
    <property type="term" value="C:plasma membrane"/>
    <property type="evidence" value="ECO:0007669"/>
    <property type="project" value="UniProtKB-SubCell"/>
</dbReference>
<dbReference type="PANTHER" id="PTHR10924">
    <property type="entry name" value="MAJOR FACILITATOR SUPERFAMILY PROTEIN-RELATED"/>
    <property type="match status" value="1"/>
</dbReference>
<feature type="transmembrane region" description="Helical" evidence="5">
    <location>
        <begin position="84"/>
        <end position="101"/>
    </location>
</feature>
<feature type="transmembrane region" description="Helical" evidence="5">
    <location>
        <begin position="366"/>
        <end position="385"/>
    </location>
</feature>
<dbReference type="Pfam" id="PF07690">
    <property type="entry name" value="MFS_1"/>
    <property type="match status" value="1"/>
</dbReference>
<feature type="transmembrane region" description="Helical" evidence="5">
    <location>
        <begin position="252"/>
        <end position="271"/>
    </location>
</feature>
<keyword evidence="8" id="KW-1185">Reference proteome</keyword>
<dbReference type="SUPFAM" id="SSF103473">
    <property type="entry name" value="MFS general substrate transporter"/>
    <property type="match status" value="1"/>
</dbReference>
<proteinExistence type="predicted"/>
<dbReference type="Gene3D" id="1.20.1250.20">
    <property type="entry name" value="MFS general substrate transporter like domains"/>
    <property type="match status" value="2"/>
</dbReference>
<evidence type="ECO:0000259" key="6">
    <source>
        <dbReference type="PROSITE" id="PS50850"/>
    </source>
</evidence>
<evidence type="ECO:0000256" key="5">
    <source>
        <dbReference type="SAM" id="Phobius"/>
    </source>
</evidence>
<feature type="transmembrane region" description="Helical" evidence="5">
    <location>
        <begin position="283"/>
        <end position="301"/>
    </location>
</feature>
<organism evidence="7 8">
    <name type="scientific">Luteipulveratus mongoliensis</name>
    <dbReference type="NCBI Taxonomy" id="571913"/>
    <lineage>
        <taxon>Bacteria</taxon>
        <taxon>Bacillati</taxon>
        <taxon>Actinomycetota</taxon>
        <taxon>Actinomycetes</taxon>
        <taxon>Micrococcales</taxon>
        <taxon>Dermacoccaceae</taxon>
        <taxon>Luteipulveratus</taxon>
    </lineage>
</organism>
<evidence type="ECO:0000256" key="2">
    <source>
        <dbReference type="ARBA" id="ARBA00022692"/>
    </source>
</evidence>
<feature type="transmembrane region" description="Helical" evidence="5">
    <location>
        <begin position="57"/>
        <end position="77"/>
    </location>
</feature>
<dbReference type="PROSITE" id="PS50850">
    <property type="entry name" value="MFS"/>
    <property type="match status" value="1"/>
</dbReference>
<evidence type="ECO:0000256" key="3">
    <source>
        <dbReference type="ARBA" id="ARBA00022989"/>
    </source>
</evidence>
<feature type="transmembrane region" description="Helical" evidence="5">
    <location>
        <begin position="171"/>
        <end position="190"/>
    </location>
</feature>
<sequence length="400" mass="40678">MLDAGCGAPHSQCMRGWAIVIAYGLMSAMVQVLWLTYAAFTSDAAVHFGVSESAVVWLANVLPLLYIVLGLPSGMLLDRWFRSTLALAGGLTALGACVRLFDGYGPVLAGQLLIAIAQPFVLNAVSKLADAYLPREQRAAGIAVGASSGFVGMLAGLLLGGMLGVDGLTTLHVIGAVGSVAAAVLLAFLLRTPPADGVSETRVTLASLRALVALPSMKLIGSAVFFAFGLFIALTATMEVLLKPHGVDTDSVGLILAAMVVAGIVGSAIIPTRVARLNTQRPVLIATMTIAALGCLALAIAPGELTAWLVAIIVGFPLLASLPIVLELTEQIVGEAGGSTGAAYIYIIGNAGGIVLSLIVDPALDHAAIAFAIFALAAAAAAVIASRLPRTVKAEPVLSA</sequence>
<feature type="domain" description="Major facilitator superfamily (MFS) profile" evidence="6">
    <location>
        <begin position="1"/>
        <end position="393"/>
    </location>
</feature>
<keyword evidence="3 5" id="KW-1133">Transmembrane helix</keyword>
<gene>
    <name evidence="7" type="ORF">VV02_04205</name>
</gene>
<keyword evidence="4 5" id="KW-0472">Membrane</keyword>
<dbReference type="InterPro" id="IPR049680">
    <property type="entry name" value="FLVCR1-2_SLC49-like"/>
</dbReference>
<evidence type="ECO:0000313" key="8">
    <source>
        <dbReference type="Proteomes" id="UP000066480"/>
    </source>
</evidence>
<dbReference type="Proteomes" id="UP000066480">
    <property type="component" value="Chromosome"/>
</dbReference>
<dbReference type="AlphaFoldDB" id="A0A0K1JEX3"/>
<evidence type="ECO:0000256" key="1">
    <source>
        <dbReference type="ARBA" id="ARBA00004651"/>
    </source>
</evidence>
<feature type="transmembrane region" description="Helical" evidence="5">
    <location>
        <begin position="341"/>
        <end position="360"/>
    </location>
</feature>
<dbReference type="STRING" id="571913.VV02_04205"/>
<dbReference type="EMBL" id="CP011112">
    <property type="protein sequence ID" value="AKU15249.1"/>
    <property type="molecule type" value="Genomic_DNA"/>
</dbReference>
<dbReference type="OrthoDB" id="6899210at2"/>
<evidence type="ECO:0000313" key="7">
    <source>
        <dbReference type="EMBL" id="AKU15249.1"/>
    </source>
</evidence>
<feature type="transmembrane region" description="Helical" evidence="5">
    <location>
        <begin position="211"/>
        <end position="232"/>
    </location>
</feature>